<accession>A0AAV3PVK9</accession>
<protein>
    <submittedName>
        <fullName evidence="1">Uncharacterized protein</fullName>
    </submittedName>
</protein>
<comment type="caution">
    <text evidence="1">The sequence shown here is derived from an EMBL/GenBank/DDBJ whole genome shotgun (WGS) entry which is preliminary data.</text>
</comment>
<reference evidence="1 2" key="1">
    <citation type="submission" date="2024-01" db="EMBL/GenBank/DDBJ databases">
        <title>The complete chloroplast genome sequence of Lithospermum erythrorhizon: insights into the phylogenetic relationship among Boraginaceae species and the maternal lineages of purple gromwells.</title>
        <authorList>
            <person name="Okada T."/>
            <person name="Watanabe K."/>
        </authorList>
    </citation>
    <scope>NUCLEOTIDE SEQUENCE [LARGE SCALE GENOMIC DNA]</scope>
</reference>
<evidence type="ECO:0000313" key="2">
    <source>
        <dbReference type="Proteomes" id="UP001454036"/>
    </source>
</evidence>
<name>A0AAV3PVK9_LITER</name>
<organism evidence="1 2">
    <name type="scientific">Lithospermum erythrorhizon</name>
    <name type="common">Purple gromwell</name>
    <name type="synonym">Lithospermum officinale var. erythrorhizon</name>
    <dbReference type="NCBI Taxonomy" id="34254"/>
    <lineage>
        <taxon>Eukaryota</taxon>
        <taxon>Viridiplantae</taxon>
        <taxon>Streptophyta</taxon>
        <taxon>Embryophyta</taxon>
        <taxon>Tracheophyta</taxon>
        <taxon>Spermatophyta</taxon>
        <taxon>Magnoliopsida</taxon>
        <taxon>eudicotyledons</taxon>
        <taxon>Gunneridae</taxon>
        <taxon>Pentapetalae</taxon>
        <taxon>asterids</taxon>
        <taxon>lamiids</taxon>
        <taxon>Boraginales</taxon>
        <taxon>Boraginaceae</taxon>
        <taxon>Boraginoideae</taxon>
        <taxon>Lithospermeae</taxon>
        <taxon>Lithospermum</taxon>
    </lineage>
</organism>
<evidence type="ECO:0000313" key="1">
    <source>
        <dbReference type="EMBL" id="GAA0155116.1"/>
    </source>
</evidence>
<dbReference type="EMBL" id="BAABME010002545">
    <property type="protein sequence ID" value="GAA0155116.1"/>
    <property type="molecule type" value="Genomic_DNA"/>
</dbReference>
<keyword evidence="2" id="KW-1185">Reference proteome</keyword>
<dbReference type="AlphaFoldDB" id="A0AAV3PVK9"/>
<sequence length="48" mass="5549">MPCEICKLEITHEEKGTFKVNGERLKNYYGGHVERVNRVVMLCAPLIE</sequence>
<proteinExistence type="predicted"/>
<dbReference type="Proteomes" id="UP001454036">
    <property type="component" value="Unassembled WGS sequence"/>
</dbReference>
<gene>
    <name evidence="1" type="ORF">LIER_12921</name>
</gene>